<name>A0A243CV03_BACTU</name>
<proteinExistence type="predicted"/>
<keyword evidence="1" id="KW-0378">Hydrolase</keyword>
<dbReference type="InterPro" id="IPR023214">
    <property type="entry name" value="HAD_sf"/>
</dbReference>
<dbReference type="InterPro" id="IPR050155">
    <property type="entry name" value="HAD-like_hydrolase_sf"/>
</dbReference>
<evidence type="ECO:0000256" key="1">
    <source>
        <dbReference type="ARBA" id="ARBA00022801"/>
    </source>
</evidence>
<dbReference type="Gene3D" id="3.40.50.1000">
    <property type="entry name" value="HAD superfamily/HAD-like"/>
    <property type="match status" value="1"/>
</dbReference>
<dbReference type="AlphaFoldDB" id="A0A243CV03"/>
<dbReference type="SUPFAM" id="SSF56784">
    <property type="entry name" value="HAD-like"/>
    <property type="match status" value="1"/>
</dbReference>
<organism evidence="3 4">
    <name type="scientific">Bacillus thuringiensis serovar vazensis</name>
    <dbReference type="NCBI Taxonomy" id="180867"/>
    <lineage>
        <taxon>Bacteria</taxon>
        <taxon>Bacillati</taxon>
        <taxon>Bacillota</taxon>
        <taxon>Bacilli</taxon>
        <taxon>Bacillales</taxon>
        <taxon>Bacillaceae</taxon>
        <taxon>Bacillus</taxon>
        <taxon>Bacillus cereus group</taxon>
    </lineage>
</organism>
<dbReference type="InterPro" id="IPR041492">
    <property type="entry name" value="HAD_2"/>
</dbReference>
<dbReference type="InterPro" id="IPR036412">
    <property type="entry name" value="HAD-like_sf"/>
</dbReference>
<accession>A0A243CV03</accession>
<dbReference type="GO" id="GO:0008967">
    <property type="term" value="F:phosphoglycolate phosphatase activity"/>
    <property type="evidence" value="ECO:0007669"/>
    <property type="project" value="TreeGrafter"/>
</dbReference>
<dbReference type="PANTHER" id="PTHR43434">
    <property type="entry name" value="PHOSPHOGLYCOLATE PHOSPHATASE"/>
    <property type="match status" value="1"/>
</dbReference>
<evidence type="ECO:0000313" key="4">
    <source>
        <dbReference type="Proteomes" id="UP000194911"/>
    </source>
</evidence>
<dbReference type="RefSeq" id="WP_000202386.1">
    <property type="nucleotide sequence ID" value="NZ_NFDQ01000070.1"/>
</dbReference>
<sequence length="221" mass="25447">MTSLIFDMDGTLFQTDKILELSLEDTFNYLRELHLWDAETPLQIYRNIMGAPLPVVWETLLPNQSDSIRFSANEYFHDRLIENINAGRGALYPNVIELFNYLKQNNCNIFIASNGQIEYLKSIIDFYHLDQWVTETFSIQQIKSQNKSDLVKEIMSKYDIKIGAVIGDRLSDVQAAKSNGLYAIGCDFDFAKLEELVQADTIISNFVELEEFLNSSRLVCF</sequence>
<evidence type="ECO:0000256" key="2">
    <source>
        <dbReference type="ARBA" id="ARBA00022842"/>
    </source>
</evidence>
<dbReference type="SFLD" id="SFLDS00003">
    <property type="entry name" value="Haloacid_Dehalogenase"/>
    <property type="match status" value="1"/>
</dbReference>
<dbReference type="Pfam" id="PF13419">
    <property type="entry name" value="HAD_2"/>
    <property type="match status" value="1"/>
</dbReference>
<dbReference type="PANTHER" id="PTHR43434:SF1">
    <property type="entry name" value="PHOSPHOGLYCOLATE PHOSPHATASE"/>
    <property type="match status" value="1"/>
</dbReference>
<comment type="caution">
    <text evidence="3">The sequence shown here is derived from an EMBL/GenBank/DDBJ whole genome shotgun (WGS) entry which is preliminary data.</text>
</comment>
<gene>
    <name evidence="3" type="ORF">BK749_16130</name>
</gene>
<evidence type="ECO:0000313" key="3">
    <source>
        <dbReference type="EMBL" id="OTY74007.1"/>
    </source>
</evidence>
<dbReference type="SFLD" id="SFLDG01129">
    <property type="entry name" value="C1.5:_HAD__Beta-PGM__Phosphata"/>
    <property type="match status" value="1"/>
</dbReference>
<reference evidence="3 4" key="1">
    <citation type="submission" date="2016-10" db="EMBL/GenBank/DDBJ databases">
        <title>Comparative genomics of Bacillus thuringiensis reveals a path to pathogens against multiple invertebrate hosts.</title>
        <authorList>
            <person name="Zheng J."/>
            <person name="Gao Q."/>
            <person name="Liu H."/>
            <person name="Peng D."/>
            <person name="Ruan L."/>
            <person name="Sun M."/>
        </authorList>
    </citation>
    <scope>NUCLEOTIDE SEQUENCE [LARGE SCALE GENOMIC DNA]</scope>
    <source>
        <strain evidence="3">BGSC 4CE1</strain>
    </source>
</reference>
<protein>
    <submittedName>
        <fullName evidence="3">Nucleosidase</fullName>
    </submittedName>
</protein>
<dbReference type="Gene3D" id="1.10.150.240">
    <property type="entry name" value="Putative phosphatase, domain 2"/>
    <property type="match status" value="1"/>
</dbReference>
<dbReference type="EMBL" id="NFDQ01000070">
    <property type="protein sequence ID" value="OTY74007.1"/>
    <property type="molecule type" value="Genomic_DNA"/>
</dbReference>
<dbReference type="Proteomes" id="UP000194911">
    <property type="component" value="Unassembled WGS sequence"/>
</dbReference>
<keyword evidence="2" id="KW-0460">Magnesium</keyword>
<dbReference type="GO" id="GO:0006281">
    <property type="term" value="P:DNA repair"/>
    <property type="evidence" value="ECO:0007669"/>
    <property type="project" value="TreeGrafter"/>
</dbReference>
<dbReference type="InterPro" id="IPR023198">
    <property type="entry name" value="PGP-like_dom2"/>
</dbReference>